<dbReference type="PANTHER" id="PTHR43214:SF42">
    <property type="entry name" value="TRANSCRIPTIONAL REGULATORY PROTEIN DESR"/>
    <property type="match status" value="1"/>
</dbReference>
<dbReference type="PANTHER" id="PTHR43214">
    <property type="entry name" value="TWO-COMPONENT RESPONSE REGULATOR"/>
    <property type="match status" value="1"/>
</dbReference>
<dbReference type="CDD" id="cd00156">
    <property type="entry name" value="REC"/>
    <property type="match status" value="1"/>
</dbReference>
<dbReference type="SMART" id="SM00421">
    <property type="entry name" value="HTH_LUXR"/>
    <property type="match status" value="1"/>
</dbReference>
<dbReference type="PROSITE" id="PS00622">
    <property type="entry name" value="HTH_LUXR_1"/>
    <property type="match status" value="1"/>
</dbReference>
<dbReference type="Proteomes" id="UP000469763">
    <property type="component" value="Unassembled WGS sequence"/>
</dbReference>
<evidence type="ECO:0000259" key="4">
    <source>
        <dbReference type="PROSITE" id="PS50110"/>
    </source>
</evidence>
<gene>
    <name evidence="5" type="ORF">GFD22_07180</name>
</gene>
<feature type="domain" description="Response regulatory" evidence="4">
    <location>
        <begin position="94"/>
        <end position="213"/>
    </location>
</feature>
<evidence type="ECO:0000256" key="2">
    <source>
        <dbReference type="PROSITE-ProRule" id="PRU00169"/>
    </source>
</evidence>
<dbReference type="SUPFAM" id="SSF52172">
    <property type="entry name" value="CheY-like"/>
    <property type="match status" value="1"/>
</dbReference>
<dbReference type="Pfam" id="PF00072">
    <property type="entry name" value="Response_reg"/>
    <property type="match status" value="1"/>
</dbReference>
<dbReference type="PROSITE" id="PS50043">
    <property type="entry name" value="HTH_LUXR_2"/>
    <property type="match status" value="1"/>
</dbReference>
<dbReference type="InterPro" id="IPR036388">
    <property type="entry name" value="WH-like_DNA-bd_sf"/>
</dbReference>
<dbReference type="GO" id="GO:0006355">
    <property type="term" value="P:regulation of DNA-templated transcription"/>
    <property type="evidence" value="ECO:0007669"/>
    <property type="project" value="InterPro"/>
</dbReference>
<keyword evidence="6" id="KW-1185">Reference proteome</keyword>
<feature type="domain" description="HTH luxR-type" evidence="3">
    <location>
        <begin position="244"/>
        <end position="309"/>
    </location>
</feature>
<dbReference type="InterPro" id="IPR001789">
    <property type="entry name" value="Sig_transdc_resp-reg_receiver"/>
</dbReference>
<dbReference type="Gene3D" id="1.10.10.10">
    <property type="entry name" value="Winged helix-like DNA-binding domain superfamily/Winged helix DNA-binding domain"/>
    <property type="match status" value="1"/>
</dbReference>
<keyword evidence="1" id="KW-0238">DNA-binding</keyword>
<dbReference type="CDD" id="cd06170">
    <property type="entry name" value="LuxR_C_like"/>
    <property type="match status" value="1"/>
</dbReference>
<sequence>MDCGRELDGRGAGAPCPEVLKMASFQGLWERWTGSGRSLSGKSLPVRPNAVGRTATVCWRGRSAGIRWKTNIARCTQGRVHRRGSGGGQMGNGTLAMVDNDPLVLQLLGIRLRQLLPGWTVLWTAARGEDVLVRWKVDGRRPDVLLVDMSMESMSGPALCREVRLRGEKPAILAMTAFSIGRYAADAARAGAQGIVAKHDTVRLAEAIRGVAGGGRWSDDGAGEDASARFDTAHDAYLRIQGERPTGVAALNDTERRLVDLCARGYTSDRIARETGRGVSTVNTHLERAVRKSGAGNRLELVTMWLRERMG</sequence>
<evidence type="ECO:0000313" key="5">
    <source>
        <dbReference type="EMBL" id="NEG78751.1"/>
    </source>
</evidence>
<evidence type="ECO:0000313" key="6">
    <source>
        <dbReference type="Proteomes" id="UP000469763"/>
    </source>
</evidence>
<dbReference type="Pfam" id="PF00196">
    <property type="entry name" value="GerE"/>
    <property type="match status" value="1"/>
</dbReference>
<dbReference type="SUPFAM" id="SSF46894">
    <property type="entry name" value="C-terminal effector domain of the bipartite response regulators"/>
    <property type="match status" value="1"/>
</dbReference>
<accession>A0A7K3TI62</accession>
<dbReference type="EMBL" id="WHZY01000010">
    <property type="protein sequence ID" value="NEG78751.1"/>
    <property type="molecule type" value="Genomic_DNA"/>
</dbReference>
<protein>
    <submittedName>
        <fullName evidence="5">Response regulator</fullName>
    </submittedName>
</protein>
<organism evidence="5 6">
    <name type="scientific">Bifidobacterium avesanii</name>
    <dbReference type="NCBI Taxonomy" id="1798157"/>
    <lineage>
        <taxon>Bacteria</taxon>
        <taxon>Bacillati</taxon>
        <taxon>Actinomycetota</taxon>
        <taxon>Actinomycetes</taxon>
        <taxon>Bifidobacteriales</taxon>
        <taxon>Bifidobacteriaceae</taxon>
        <taxon>Bifidobacterium</taxon>
    </lineage>
</organism>
<dbReference type="InterPro" id="IPR039420">
    <property type="entry name" value="WalR-like"/>
</dbReference>
<dbReference type="InterPro" id="IPR000792">
    <property type="entry name" value="Tscrpt_reg_LuxR_C"/>
</dbReference>
<proteinExistence type="predicted"/>
<dbReference type="InterPro" id="IPR016032">
    <property type="entry name" value="Sig_transdc_resp-reg_C-effctor"/>
</dbReference>
<name>A0A7K3TI62_9BIFI</name>
<dbReference type="InterPro" id="IPR011006">
    <property type="entry name" value="CheY-like_superfamily"/>
</dbReference>
<dbReference type="GO" id="GO:0000160">
    <property type="term" value="P:phosphorelay signal transduction system"/>
    <property type="evidence" value="ECO:0007669"/>
    <property type="project" value="InterPro"/>
</dbReference>
<dbReference type="PROSITE" id="PS50110">
    <property type="entry name" value="RESPONSE_REGULATORY"/>
    <property type="match status" value="1"/>
</dbReference>
<reference evidence="5 6" key="1">
    <citation type="submission" date="2019-10" db="EMBL/GenBank/DDBJ databases">
        <title>Bifidobacterium from non-human primates.</title>
        <authorList>
            <person name="Modesto M."/>
        </authorList>
    </citation>
    <scope>NUCLEOTIDE SEQUENCE [LARGE SCALE GENOMIC DNA]</scope>
    <source>
        <strain evidence="5 6">TREC</strain>
    </source>
</reference>
<feature type="modified residue" description="4-aspartylphosphate" evidence="2">
    <location>
        <position position="148"/>
    </location>
</feature>
<evidence type="ECO:0000256" key="1">
    <source>
        <dbReference type="ARBA" id="ARBA00023125"/>
    </source>
</evidence>
<dbReference type="Gene3D" id="3.40.50.2300">
    <property type="match status" value="1"/>
</dbReference>
<keyword evidence="2" id="KW-0597">Phosphoprotein</keyword>
<comment type="caution">
    <text evidence="5">The sequence shown here is derived from an EMBL/GenBank/DDBJ whole genome shotgun (WGS) entry which is preliminary data.</text>
</comment>
<dbReference type="SMART" id="SM00448">
    <property type="entry name" value="REC"/>
    <property type="match status" value="1"/>
</dbReference>
<dbReference type="OrthoDB" id="9808843at2"/>
<dbReference type="GO" id="GO:0003677">
    <property type="term" value="F:DNA binding"/>
    <property type="evidence" value="ECO:0007669"/>
    <property type="project" value="UniProtKB-KW"/>
</dbReference>
<dbReference type="AlphaFoldDB" id="A0A7K3TI62"/>
<evidence type="ECO:0000259" key="3">
    <source>
        <dbReference type="PROSITE" id="PS50043"/>
    </source>
</evidence>